<reference evidence="2 3" key="1">
    <citation type="journal article" date="2024" name="G3 (Bethesda)">
        <title>Genome assembly of Hibiscus sabdariffa L. provides insights into metabolisms of medicinal natural products.</title>
        <authorList>
            <person name="Kim T."/>
        </authorList>
    </citation>
    <scope>NUCLEOTIDE SEQUENCE [LARGE SCALE GENOMIC DNA]</scope>
    <source>
        <strain evidence="2">TK-2024</strain>
        <tissue evidence="2">Old leaves</tissue>
    </source>
</reference>
<comment type="caution">
    <text evidence="2">The sequence shown here is derived from an EMBL/GenBank/DDBJ whole genome shotgun (WGS) entry which is preliminary data.</text>
</comment>
<keyword evidence="3" id="KW-1185">Reference proteome</keyword>
<protein>
    <recommendedName>
        <fullName evidence="1">Reverse transcriptase zinc-binding domain-containing protein</fullName>
    </recommendedName>
</protein>
<dbReference type="InterPro" id="IPR026960">
    <property type="entry name" value="RVT-Znf"/>
</dbReference>
<organism evidence="2 3">
    <name type="scientific">Hibiscus sabdariffa</name>
    <name type="common">roselle</name>
    <dbReference type="NCBI Taxonomy" id="183260"/>
    <lineage>
        <taxon>Eukaryota</taxon>
        <taxon>Viridiplantae</taxon>
        <taxon>Streptophyta</taxon>
        <taxon>Embryophyta</taxon>
        <taxon>Tracheophyta</taxon>
        <taxon>Spermatophyta</taxon>
        <taxon>Magnoliopsida</taxon>
        <taxon>eudicotyledons</taxon>
        <taxon>Gunneridae</taxon>
        <taxon>Pentapetalae</taxon>
        <taxon>rosids</taxon>
        <taxon>malvids</taxon>
        <taxon>Malvales</taxon>
        <taxon>Malvaceae</taxon>
        <taxon>Malvoideae</taxon>
        <taxon>Hibiscus</taxon>
    </lineage>
</organism>
<dbReference type="Pfam" id="PF13966">
    <property type="entry name" value="zf-RVT"/>
    <property type="match status" value="1"/>
</dbReference>
<dbReference type="InterPro" id="IPR053151">
    <property type="entry name" value="RNase_H-like"/>
</dbReference>
<proteinExistence type="predicted"/>
<gene>
    <name evidence="2" type="ORF">V6N11_048857</name>
</gene>
<dbReference type="PANTHER" id="PTHR47723">
    <property type="entry name" value="OS05G0353850 PROTEIN"/>
    <property type="match status" value="1"/>
</dbReference>
<dbReference type="EMBL" id="JBBPBN010000050">
    <property type="protein sequence ID" value="KAK8992787.1"/>
    <property type="molecule type" value="Genomic_DNA"/>
</dbReference>
<sequence length="363" mass="40957">MSKLAWSLVCRPNDLWIRALREKYKVLSLCPLSISSNNCSPLWRGISRAWASLRENIRWLLGDGSEIHISDFFGLLNANGQWDIDRLSVVLLPVAIPHIMGILPPQTDATCDIISWSKSSSGVFTLASTYRDLVGMAWDHPDSLWSNIWSLTVPQRIRTFLWLVVRERLLTNIERSRCFMTLDSSCPSCGCFSETILHILRDCPTIQCLWQSIVPLDNHGPFFSMSLQDWVIANITMASPVGIVSAPWNLFFASFIRQTWKRRNDFLFTYSCLTLSDVYRISLAWAVHFRGQVQPPPLVSAPLSEDVSWQPPHQGWFCLNTDAAVTAITSMGSIEGVIRGSSGEWIVGYTKQIGHVSPLQAEL</sequence>
<dbReference type="Proteomes" id="UP001396334">
    <property type="component" value="Unassembled WGS sequence"/>
</dbReference>
<evidence type="ECO:0000313" key="3">
    <source>
        <dbReference type="Proteomes" id="UP001396334"/>
    </source>
</evidence>
<evidence type="ECO:0000313" key="2">
    <source>
        <dbReference type="EMBL" id="KAK8992787.1"/>
    </source>
</evidence>
<name>A0ABR2PWI8_9ROSI</name>
<evidence type="ECO:0000259" key="1">
    <source>
        <dbReference type="Pfam" id="PF13966"/>
    </source>
</evidence>
<accession>A0ABR2PWI8</accession>
<feature type="domain" description="Reverse transcriptase zinc-binding" evidence="1">
    <location>
        <begin position="124"/>
        <end position="210"/>
    </location>
</feature>
<dbReference type="PANTHER" id="PTHR47723:SF23">
    <property type="entry name" value="REVERSE TRANSCRIPTASE-LIKE PROTEIN"/>
    <property type="match status" value="1"/>
</dbReference>